<keyword evidence="6" id="KW-1185">Reference proteome</keyword>
<dbReference type="PANTHER" id="PTHR44591:SF3">
    <property type="entry name" value="RESPONSE REGULATORY DOMAIN-CONTAINING PROTEIN"/>
    <property type="match status" value="1"/>
</dbReference>
<comment type="caution">
    <text evidence="5">The sequence shown here is derived from an EMBL/GenBank/DDBJ whole genome shotgun (WGS) entry which is preliminary data.</text>
</comment>
<evidence type="ECO:0000313" key="6">
    <source>
        <dbReference type="Proteomes" id="UP000615026"/>
    </source>
</evidence>
<dbReference type="Gene3D" id="3.40.50.2300">
    <property type="match status" value="1"/>
</dbReference>
<proteinExistence type="predicted"/>
<dbReference type="GO" id="GO:0000160">
    <property type="term" value="P:phosphorelay signal transduction system"/>
    <property type="evidence" value="ECO:0007669"/>
    <property type="project" value="InterPro"/>
</dbReference>
<evidence type="ECO:0000313" key="5">
    <source>
        <dbReference type="EMBL" id="MBE9068919.1"/>
    </source>
</evidence>
<name>A0A929FBE6_LEPEC</name>
<organism evidence="5 6">
    <name type="scientific">Leptolyngbya cf. ectocarpi LEGE 11479</name>
    <dbReference type="NCBI Taxonomy" id="1828722"/>
    <lineage>
        <taxon>Bacteria</taxon>
        <taxon>Bacillati</taxon>
        <taxon>Cyanobacteriota</taxon>
        <taxon>Cyanophyceae</taxon>
        <taxon>Leptolyngbyales</taxon>
        <taxon>Leptolyngbyaceae</taxon>
        <taxon>Leptolyngbya group</taxon>
        <taxon>Leptolyngbya</taxon>
    </lineage>
</organism>
<gene>
    <name evidence="5" type="ORF">IQ260_19940</name>
</gene>
<dbReference type="InterPro" id="IPR050595">
    <property type="entry name" value="Bact_response_regulator"/>
</dbReference>
<dbReference type="SMART" id="SM00448">
    <property type="entry name" value="REC"/>
    <property type="match status" value="1"/>
</dbReference>
<evidence type="ECO:0000259" key="4">
    <source>
        <dbReference type="PROSITE" id="PS50110"/>
    </source>
</evidence>
<evidence type="ECO:0000256" key="3">
    <source>
        <dbReference type="SAM" id="MobiDB-lite"/>
    </source>
</evidence>
<dbReference type="InterPro" id="IPR001789">
    <property type="entry name" value="Sig_transdc_resp-reg_receiver"/>
</dbReference>
<dbReference type="RefSeq" id="WP_193994843.1">
    <property type="nucleotide sequence ID" value="NZ_JADEXP010000215.1"/>
</dbReference>
<dbReference type="AlphaFoldDB" id="A0A929FBE6"/>
<keyword evidence="1 2" id="KW-0597">Phosphoprotein</keyword>
<dbReference type="Proteomes" id="UP000615026">
    <property type="component" value="Unassembled WGS sequence"/>
</dbReference>
<sequence>MNFPEEQRRILLIEDDYGNRVLFADFLEQCGYRVLPLADGHNCIGIMQEFVPHLVLLDIKLPQVDGLTLIRTIRQHPQFHTLPILVVSGYAFQADRQKALTAGATDYMVKPIMPATLSSKILSLLTLPPTPISPEQSSQDSEPDSSSEFWR</sequence>
<dbReference type="PROSITE" id="PS50110">
    <property type="entry name" value="RESPONSE_REGULATORY"/>
    <property type="match status" value="1"/>
</dbReference>
<accession>A0A929FBE6</accession>
<feature type="modified residue" description="4-aspartylphosphate" evidence="2">
    <location>
        <position position="58"/>
    </location>
</feature>
<evidence type="ECO:0000256" key="1">
    <source>
        <dbReference type="ARBA" id="ARBA00022553"/>
    </source>
</evidence>
<reference evidence="5" key="1">
    <citation type="submission" date="2020-10" db="EMBL/GenBank/DDBJ databases">
        <authorList>
            <person name="Castelo-Branco R."/>
            <person name="Eusebio N."/>
            <person name="Adriana R."/>
            <person name="Vieira A."/>
            <person name="Brugerolle De Fraissinette N."/>
            <person name="Rezende De Castro R."/>
            <person name="Schneider M.P."/>
            <person name="Vasconcelos V."/>
            <person name="Leao P.N."/>
        </authorList>
    </citation>
    <scope>NUCLEOTIDE SEQUENCE</scope>
    <source>
        <strain evidence="5">LEGE 11479</strain>
    </source>
</reference>
<dbReference type="EMBL" id="JADEXP010000215">
    <property type="protein sequence ID" value="MBE9068919.1"/>
    <property type="molecule type" value="Genomic_DNA"/>
</dbReference>
<dbReference type="InterPro" id="IPR011006">
    <property type="entry name" value="CheY-like_superfamily"/>
</dbReference>
<evidence type="ECO:0000256" key="2">
    <source>
        <dbReference type="PROSITE-ProRule" id="PRU00169"/>
    </source>
</evidence>
<dbReference type="PANTHER" id="PTHR44591">
    <property type="entry name" value="STRESS RESPONSE REGULATOR PROTEIN 1"/>
    <property type="match status" value="1"/>
</dbReference>
<feature type="domain" description="Response regulatory" evidence="4">
    <location>
        <begin position="9"/>
        <end position="125"/>
    </location>
</feature>
<dbReference type="Pfam" id="PF00072">
    <property type="entry name" value="Response_reg"/>
    <property type="match status" value="1"/>
</dbReference>
<dbReference type="SUPFAM" id="SSF52172">
    <property type="entry name" value="CheY-like"/>
    <property type="match status" value="1"/>
</dbReference>
<protein>
    <submittedName>
        <fullName evidence="5">Response regulator</fullName>
    </submittedName>
</protein>
<feature type="region of interest" description="Disordered" evidence="3">
    <location>
        <begin position="131"/>
        <end position="151"/>
    </location>
</feature>